<sequence>MYPSKHKARYFTLFLPKFKKQAVIFTKLFAKSCLNLTACPLAVNQRKYHQIFGGLSALFIFLS</sequence>
<gene>
    <name evidence="1" type="ORF">X808_3370</name>
</gene>
<dbReference type="AlphaFoldDB" id="W0Q7J3"/>
<dbReference type="HOGENOM" id="CLU_207864_0_0_6"/>
<dbReference type="PATRIC" id="fig|1433287.3.peg.336"/>
<evidence type="ECO:0000313" key="2">
    <source>
        <dbReference type="Proteomes" id="UP000066995"/>
    </source>
</evidence>
<evidence type="ECO:0000313" key="1">
    <source>
        <dbReference type="EMBL" id="AHG74864.1"/>
    </source>
</evidence>
<dbReference type="Proteomes" id="UP000066995">
    <property type="component" value="Chromosome"/>
</dbReference>
<dbReference type="EMBL" id="CP006943">
    <property type="protein sequence ID" value="AHG74864.1"/>
    <property type="molecule type" value="Genomic_DNA"/>
</dbReference>
<dbReference type="KEGG" id="mvi:X808_3370"/>
<accession>W0Q7J3</accession>
<dbReference type="STRING" id="1433287.X808_3370"/>
<protein>
    <submittedName>
        <fullName evidence="1">Uncharacterized protein</fullName>
    </submittedName>
</protein>
<organism evidence="1 2">
    <name type="scientific">Mannheimia varigena USDA-ARS-USMARC-1296</name>
    <dbReference type="NCBI Taxonomy" id="1433287"/>
    <lineage>
        <taxon>Bacteria</taxon>
        <taxon>Pseudomonadati</taxon>
        <taxon>Pseudomonadota</taxon>
        <taxon>Gammaproteobacteria</taxon>
        <taxon>Pasteurellales</taxon>
        <taxon>Pasteurellaceae</taxon>
        <taxon>Mannheimia</taxon>
    </lineage>
</organism>
<name>W0Q7J3_9PAST</name>
<keyword evidence="2" id="KW-1185">Reference proteome</keyword>
<proteinExistence type="predicted"/>
<reference evidence="1 2" key="1">
    <citation type="submission" date="2013-12" db="EMBL/GenBank/DDBJ databases">
        <title>Annotation of the Mannheimia varigena USDA-ARS-USMARC-1296 complete genome.</title>
        <authorList>
            <person name="Harhay G.P."/>
            <person name="Clawson M.L."/>
            <person name="Murray R.W."/>
            <person name="Lubbers B.V."/>
            <person name="Heaton M.P."/>
            <person name="Chitko-Mckown C.G."/>
            <person name="Harhay D.M."/>
            <person name="Smith T.P.L."/>
        </authorList>
    </citation>
    <scope>NUCLEOTIDE SEQUENCE [LARGE SCALE GENOMIC DNA]</scope>
    <source>
        <strain evidence="1 2">USDA-ARS-USMARC-1296</strain>
    </source>
</reference>